<protein>
    <submittedName>
        <fullName evidence="8">Cytochrome c</fullName>
    </submittedName>
</protein>
<keyword evidence="1 4" id="KW-0349">Heme</keyword>
<dbReference type="Proteomes" id="UP000192678">
    <property type="component" value="Unassembled WGS sequence"/>
</dbReference>
<evidence type="ECO:0000256" key="2">
    <source>
        <dbReference type="ARBA" id="ARBA00022723"/>
    </source>
</evidence>
<evidence type="ECO:0000259" key="7">
    <source>
        <dbReference type="PROSITE" id="PS51007"/>
    </source>
</evidence>
<dbReference type="Gene3D" id="1.10.760.10">
    <property type="entry name" value="Cytochrome c-like domain"/>
    <property type="match status" value="1"/>
</dbReference>
<dbReference type="AlphaFoldDB" id="A0A1W2EL98"/>
<dbReference type="SUPFAM" id="SSF46626">
    <property type="entry name" value="Cytochrome c"/>
    <property type="match status" value="1"/>
</dbReference>
<evidence type="ECO:0000256" key="1">
    <source>
        <dbReference type="ARBA" id="ARBA00022617"/>
    </source>
</evidence>
<evidence type="ECO:0000256" key="4">
    <source>
        <dbReference type="PROSITE-ProRule" id="PRU00433"/>
    </source>
</evidence>
<evidence type="ECO:0000313" key="8">
    <source>
        <dbReference type="EMBL" id="SMD10490.1"/>
    </source>
</evidence>
<dbReference type="STRING" id="475255.SAMN04488101_113110"/>
<reference evidence="8 9" key="1">
    <citation type="submission" date="2017-04" db="EMBL/GenBank/DDBJ databases">
        <authorList>
            <person name="Afonso C.L."/>
            <person name="Miller P.J."/>
            <person name="Scott M.A."/>
            <person name="Spackman E."/>
            <person name="Goraichik I."/>
            <person name="Dimitrov K.M."/>
            <person name="Suarez D.L."/>
            <person name="Swayne D.E."/>
        </authorList>
    </citation>
    <scope>NUCLEOTIDE SEQUENCE [LARGE SCALE GENOMIC DNA]</scope>
    <source>
        <strain evidence="8 9">DSM 19625</strain>
    </source>
</reference>
<dbReference type="InterPro" id="IPR036909">
    <property type="entry name" value="Cyt_c-like_dom_sf"/>
</dbReference>
<dbReference type="PROSITE" id="PS51007">
    <property type="entry name" value="CYTC"/>
    <property type="match status" value="1"/>
</dbReference>
<dbReference type="PROSITE" id="PS51257">
    <property type="entry name" value="PROKAR_LIPOPROTEIN"/>
    <property type="match status" value="1"/>
</dbReference>
<evidence type="ECO:0000256" key="6">
    <source>
        <dbReference type="SAM" id="SignalP"/>
    </source>
</evidence>
<keyword evidence="3 4" id="KW-0408">Iron</keyword>
<organism evidence="8 9">
    <name type="scientific">Pedobacter nyackensis</name>
    <dbReference type="NCBI Taxonomy" id="475255"/>
    <lineage>
        <taxon>Bacteria</taxon>
        <taxon>Pseudomonadati</taxon>
        <taxon>Bacteroidota</taxon>
        <taxon>Sphingobacteriia</taxon>
        <taxon>Sphingobacteriales</taxon>
        <taxon>Sphingobacteriaceae</taxon>
        <taxon>Pedobacter</taxon>
    </lineage>
</organism>
<dbReference type="GO" id="GO:0009055">
    <property type="term" value="F:electron transfer activity"/>
    <property type="evidence" value="ECO:0007669"/>
    <property type="project" value="InterPro"/>
</dbReference>
<feature type="signal peptide" evidence="6">
    <location>
        <begin position="1"/>
        <end position="18"/>
    </location>
</feature>
<sequence length="159" mass="17534">MKKLFLMFSIALFVAGCAGGGNSDSNGSTEQSAADETKTPGTEAYDPNRGEGKFKDVKINDKLDAEMADRGEKLADLKCISCHKLTNEKLVGPGWAGVTKRHTPEWIMNFMTNTDAMIDKDPKVQAMLEICMVRMPNQNLSDGDTRDILEFLRKNDGVK</sequence>
<evidence type="ECO:0000256" key="5">
    <source>
        <dbReference type="SAM" id="MobiDB-lite"/>
    </source>
</evidence>
<accession>A0A1W2EL98</accession>
<dbReference type="RefSeq" id="WP_084291247.1">
    <property type="nucleotide sequence ID" value="NZ_FWYB01000013.1"/>
</dbReference>
<proteinExistence type="predicted"/>
<gene>
    <name evidence="8" type="ORF">SAMN04488101_113110</name>
</gene>
<evidence type="ECO:0000313" key="9">
    <source>
        <dbReference type="Proteomes" id="UP000192678"/>
    </source>
</evidence>
<feature type="chain" id="PRO_5010742753" evidence="6">
    <location>
        <begin position="19"/>
        <end position="159"/>
    </location>
</feature>
<keyword evidence="9" id="KW-1185">Reference proteome</keyword>
<feature type="compositionally biased region" description="Polar residues" evidence="5">
    <location>
        <begin position="23"/>
        <end position="34"/>
    </location>
</feature>
<dbReference type="GO" id="GO:0020037">
    <property type="term" value="F:heme binding"/>
    <property type="evidence" value="ECO:0007669"/>
    <property type="project" value="InterPro"/>
</dbReference>
<evidence type="ECO:0000256" key="3">
    <source>
        <dbReference type="ARBA" id="ARBA00023004"/>
    </source>
</evidence>
<dbReference type="EMBL" id="FWYB01000013">
    <property type="protein sequence ID" value="SMD10490.1"/>
    <property type="molecule type" value="Genomic_DNA"/>
</dbReference>
<dbReference type="InterPro" id="IPR009056">
    <property type="entry name" value="Cyt_c-like_dom"/>
</dbReference>
<dbReference type="Pfam" id="PF00034">
    <property type="entry name" value="Cytochrom_C"/>
    <property type="match status" value="1"/>
</dbReference>
<dbReference type="OrthoDB" id="2827525at2"/>
<feature type="region of interest" description="Disordered" evidence="5">
    <location>
        <begin position="22"/>
        <end position="51"/>
    </location>
</feature>
<keyword evidence="6" id="KW-0732">Signal</keyword>
<feature type="domain" description="Cytochrome c" evidence="7">
    <location>
        <begin position="66"/>
        <end position="156"/>
    </location>
</feature>
<keyword evidence="2 4" id="KW-0479">Metal-binding</keyword>
<dbReference type="GO" id="GO:0046872">
    <property type="term" value="F:metal ion binding"/>
    <property type="evidence" value="ECO:0007669"/>
    <property type="project" value="UniProtKB-KW"/>
</dbReference>
<name>A0A1W2EL98_9SPHI</name>